<dbReference type="Pfam" id="PF07510">
    <property type="entry name" value="GmrSD_C"/>
    <property type="match status" value="1"/>
</dbReference>
<feature type="domain" description="GmrSD restriction endonucleases N-terminal" evidence="1">
    <location>
        <begin position="12"/>
        <end position="230"/>
    </location>
</feature>
<sequence>MKQLEAGEFPLGKIFSSDFDFTIPDYQRPYAWGTEEALQLLDDLEDAIDRDHDEPYFLGSMVLVQEKGRPYAEVIDGQQRLTTLTILLAVLRDLTDDPALRNDIARRLIEPGDLVTGIEAKPRLTLRKRDSGFFEKQVQQPGHIAALCDLPDQALETDSQHAIRDNAQAFCNRLNKWSNEERSKLLRMTATRTYMVVVSTPDLASAHRIFSVMNARGMDLSPADIFKARVIGEMSDKDKSDYADRWEDAEQDLGRDGFADLFSHIRMIFAKVRVQRELLMEFPLQVLNAYLPKRAKEFMDEVLLPYARSYEQLVNQAYGSGTDIDEKINTWLRRLGELDNNDWHPPALWALRNHGNDPAFVEVFLGKLERLAANMLVRRVYATPRANRYAELLKELDQGDGLDAPAFELGDAEKTEARAVLNGEIYTIKRIRKYLLLRLDETLAGEPGVAYQHKIITVEHVLPQSPPSHSVWMSDFTEDQRAFWTHRLANLVLLNRRKNSAAQNYDFDKKKSSYFGGNQGVATFALTTQVLAAQTWTPDVLDQRQRKLVEALITEWSL</sequence>
<keyword evidence="3" id="KW-0540">Nuclease</keyword>
<keyword evidence="4" id="KW-1185">Reference proteome</keyword>
<dbReference type="PANTHER" id="PTHR35149:SF2">
    <property type="entry name" value="DUF262 DOMAIN-CONTAINING PROTEIN"/>
    <property type="match status" value="1"/>
</dbReference>
<organism evidence="3 4">
    <name type="scientific">Streptomonospora wellingtoniae</name>
    <dbReference type="NCBI Taxonomy" id="3075544"/>
    <lineage>
        <taxon>Bacteria</taxon>
        <taxon>Bacillati</taxon>
        <taxon>Actinomycetota</taxon>
        <taxon>Actinomycetes</taxon>
        <taxon>Streptosporangiales</taxon>
        <taxon>Nocardiopsidaceae</taxon>
        <taxon>Streptomonospora</taxon>
    </lineage>
</organism>
<evidence type="ECO:0000313" key="3">
    <source>
        <dbReference type="EMBL" id="MDT0300611.1"/>
    </source>
</evidence>
<dbReference type="Proteomes" id="UP001183226">
    <property type="component" value="Unassembled WGS sequence"/>
</dbReference>
<evidence type="ECO:0000259" key="2">
    <source>
        <dbReference type="Pfam" id="PF07510"/>
    </source>
</evidence>
<dbReference type="GO" id="GO:0004519">
    <property type="term" value="F:endonuclease activity"/>
    <property type="evidence" value="ECO:0007669"/>
    <property type="project" value="UniProtKB-KW"/>
</dbReference>
<name>A0ABU2KN07_9ACTN</name>
<reference evidence="4" key="1">
    <citation type="submission" date="2023-07" db="EMBL/GenBank/DDBJ databases">
        <title>30 novel species of actinomycetes from the DSMZ collection.</title>
        <authorList>
            <person name="Nouioui I."/>
        </authorList>
    </citation>
    <scope>NUCLEOTIDE SEQUENCE [LARGE SCALE GENOMIC DNA]</scope>
    <source>
        <strain evidence="4">DSM 45055</strain>
    </source>
</reference>
<feature type="domain" description="GmrSD restriction endonucleases C-terminal" evidence="2">
    <location>
        <begin position="422"/>
        <end position="550"/>
    </location>
</feature>
<proteinExistence type="predicted"/>
<dbReference type="EMBL" id="JAVREK010000001">
    <property type="protein sequence ID" value="MDT0300611.1"/>
    <property type="molecule type" value="Genomic_DNA"/>
</dbReference>
<keyword evidence="3" id="KW-0255">Endonuclease</keyword>
<accession>A0ABU2KN07</accession>
<dbReference type="InterPro" id="IPR011089">
    <property type="entry name" value="GmrSD_C"/>
</dbReference>
<dbReference type="InterPro" id="IPR004919">
    <property type="entry name" value="GmrSD_N"/>
</dbReference>
<gene>
    <name evidence="3" type="ORF">RM446_00615</name>
</gene>
<evidence type="ECO:0000259" key="1">
    <source>
        <dbReference type="Pfam" id="PF03235"/>
    </source>
</evidence>
<comment type="caution">
    <text evidence="3">The sequence shown here is derived from an EMBL/GenBank/DDBJ whole genome shotgun (WGS) entry which is preliminary data.</text>
</comment>
<dbReference type="Pfam" id="PF03235">
    <property type="entry name" value="GmrSD_N"/>
    <property type="match status" value="1"/>
</dbReference>
<keyword evidence="3" id="KW-0378">Hydrolase</keyword>
<dbReference type="PANTHER" id="PTHR35149">
    <property type="entry name" value="SLL5132 PROTEIN"/>
    <property type="match status" value="1"/>
</dbReference>
<evidence type="ECO:0000313" key="4">
    <source>
        <dbReference type="Proteomes" id="UP001183226"/>
    </source>
</evidence>
<protein>
    <submittedName>
        <fullName evidence="3">DUF262 domain-containing HNH endonuclease family protein</fullName>
    </submittedName>
</protein>
<dbReference type="RefSeq" id="WP_311543028.1">
    <property type="nucleotide sequence ID" value="NZ_JAVREK010000001.1"/>
</dbReference>